<dbReference type="RefSeq" id="WP_248354873.1">
    <property type="nucleotide sequence ID" value="NZ_AP025591.1"/>
</dbReference>
<dbReference type="SMART" id="SM00028">
    <property type="entry name" value="TPR"/>
    <property type="match status" value="2"/>
</dbReference>
<dbReference type="Proteomes" id="UP001162891">
    <property type="component" value="Chromosome"/>
</dbReference>
<name>A0ABM7X1Z0_9BACT</name>
<accession>A0ABM7X1Z0</accession>
<gene>
    <name evidence="3" type="ORF">AMOR_47600</name>
</gene>
<evidence type="ECO:0000313" key="4">
    <source>
        <dbReference type="Proteomes" id="UP001162891"/>
    </source>
</evidence>
<protein>
    <recommendedName>
        <fullName evidence="5">Tetratricopeptide repeat protein</fullName>
    </recommendedName>
</protein>
<evidence type="ECO:0000313" key="3">
    <source>
        <dbReference type="EMBL" id="BDG05764.1"/>
    </source>
</evidence>
<organism evidence="3 4">
    <name type="scientific">Anaeromyxobacter oryzae</name>
    <dbReference type="NCBI Taxonomy" id="2918170"/>
    <lineage>
        <taxon>Bacteria</taxon>
        <taxon>Pseudomonadati</taxon>
        <taxon>Myxococcota</taxon>
        <taxon>Myxococcia</taxon>
        <taxon>Myxococcales</taxon>
        <taxon>Cystobacterineae</taxon>
        <taxon>Anaeromyxobacteraceae</taxon>
        <taxon>Anaeromyxobacter</taxon>
    </lineage>
</organism>
<feature type="compositionally biased region" description="Basic and acidic residues" evidence="2">
    <location>
        <begin position="24"/>
        <end position="37"/>
    </location>
</feature>
<keyword evidence="4" id="KW-1185">Reference proteome</keyword>
<feature type="region of interest" description="Disordered" evidence="2">
    <location>
        <begin position="20"/>
        <end position="40"/>
    </location>
</feature>
<dbReference type="PROSITE" id="PS50005">
    <property type="entry name" value="TPR"/>
    <property type="match status" value="1"/>
</dbReference>
<dbReference type="EMBL" id="AP025591">
    <property type="protein sequence ID" value="BDG05764.1"/>
    <property type="molecule type" value="Genomic_DNA"/>
</dbReference>
<evidence type="ECO:0008006" key="5">
    <source>
        <dbReference type="Google" id="ProtNLM"/>
    </source>
</evidence>
<dbReference type="InterPro" id="IPR011990">
    <property type="entry name" value="TPR-like_helical_dom_sf"/>
</dbReference>
<dbReference type="Gene3D" id="1.25.40.10">
    <property type="entry name" value="Tetratricopeptide repeat domain"/>
    <property type="match status" value="1"/>
</dbReference>
<dbReference type="InterPro" id="IPR019734">
    <property type="entry name" value="TPR_rpt"/>
</dbReference>
<reference evidence="4" key="1">
    <citation type="journal article" date="2022" name="Int. J. Syst. Evol. Microbiol.">
        <title>Anaeromyxobacter oryzae sp. nov., Anaeromyxobacter diazotrophicus sp. nov. and Anaeromyxobacter paludicola sp. nov., isolated from paddy soils.</title>
        <authorList>
            <person name="Itoh H."/>
            <person name="Xu Z."/>
            <person name="Mise K."/>
            <person name="Masuda Y."/>
            <person name="Ushijima N."/>
            <person name="Hayakawa C."/>
            <person name="Shiratori Y."/>
            <person name="Senoo K."/>
        </authorList>
    </citation>
    <scope>NUCLEOTIDE SEQUENCE [LARGE SCALE GENOMIC DNA]</scope>
    <source>
        <strain evidence="4">Red232</strain>
    </source>
</reference>
<keyword evidence="1" id="KW-0802">TPR repeat</keyword>
<evidence type="ECO:0000256" key="1">
    <source>
        <dbReference type="PROSITE-ProRule" id="PRU00339"/>
    </source>
</evidence>
<feature type="repeat" description="TPR" evidence="1">
    <location>
        <begin position="62"/>
        <end position="95"/>
    </location>
</feature>
<evidence type="ECO:0000256" key="2">
    <source>
        <dbReference type="SAM" id="MobiDB-lite"/>
    </source>
</evidence>
<dbReference type="SUPFAM" id="SSF48452">
    <property type="entry name" value="TPR-like"/>
    <property type="match status" value="1"/>
</dbReference>
<sequence length="320" mass="34336">MPRLLDRTRALLRRLAGGAAAPGHPREAVEANERGNRASEAGDLAAAEKAYLDAARLAPGWSSPWFNLGILWKHQARWEETRDACRRVLALEPSSAGAAWNLGIAATALGDWAEARRAWRDAGVSIPDGKGPIELTLGPVPIRVSTADAPEVVWCERIDPARARVVSIPTPDTGRRHGDLVLHDGAPNGWRMLGDREVPVFDELALIVPSRFATFTVDVDLPSEEDRTALEAALSARELVAEDWTTQMQLLCKACSEGRPHAAGEGHVHREAAGWKVEHTIGIAAEALAPIEDALAEWVRGGPGRAHGEIVRALAGAALA</sequence>
<proteinExistence type="predicted"/>